<organism evidence="2 3">
    <name type="scientific">Solimicrobium silvestre</name>
    <dbReference type="NCBI Taxonomy" id="2099400"/>
    <lineage>
        <taxon>Bacteria</taxon>
        <taxon>Pseudomonadati</taxon>
        <taxon>Pseudomonadota</taxon>
        <taxon>Betaproteobacteria</taxon>
        <taxon>Burkholderiales</taxon>
        <taxon>Oxalobacteraceae</taxon>
        <taxon>Solimicrobium</taxon>
    </lineage>
</organism>
<feature type="signal peptide" evidence="1">
    <location>
        <begin position="1"/>
        <end position="28"/>
    </location>
</feature>
<evidence type="ECO:0000313" key="3">
    <source>
        <dbReference type="Proteomes" id="UP000237839"/>
    </source>
</evidence>
<keyword evidence="1" id="KW-0732">Signal</keyword>
<sequence>MNINLTNSIMTSVPIICLFILSISASYAQSNQDASIAQPGDPARWYQEDMTPHGYFLTLKKEAMNVYQDSSKKCMSEEKSNRKQCMIEAKNTFKQDMDAAKEKSGSY</sequence>
<dbReference type="RefSeq" id="WP_105533615.1">
    <property type="nucleotide sequence ID" value="NZ_PUGF01000023.1"/>
</dbReference>
<gene>
    <name evidence="2" type="ORF">S2091_3873</name>
</gene>
<dbReference type="EMBL" id="PUGF01000023">
    <property type="protein sequence ID" value="PRC91458.1"/>
    <property type="molecule type" value="Genomic_DNA"/>
</dbReference>
<evidence type="ECO:0000313" key="2">
    <source>
        <dbReference type="EMBL" id="PRC91458.1"/>
    </source>
</evidence>
<proteinExistence type="predicted"/>
<reference evidence="2 3" key="1">
    <citation type="submission" date="2018-02" db="EMBL/GenBank/DDBJ databases">
        <title>Solimicrobium silvestre gen. nov., sp. nov., isolated from alpine forest soil.</title>
        <authorList>
            <person name="Margesin R."/>
            <person name="Albuquerque L."/>
            <person name="Zhang D.-C."/>
            <person name="Froufe H.J.C."/>
            <person name="Severino R."/>
            <person name="Roxo I."/>
            <person name="Egas C."/>
            <person name="Da Costa M.S."/>
        </authorList>
    </citation>
    <scope>NUCLEOTIDE SEQUENCE [LARGE SCALE GENOMIC DNA]</scope>
    <source>
        <strain evidence="2 3">S20-91</strain>
    </source>
</reference>
<protein>
    <submittedName>
        <fullName evidence="2">Uncharacterized protein</fullName>
    </submittedName>
</protein>
<evidence type="ECO:0000256" key="1">
    <source>
        <dbReference type="SAM" id="SignalP"/>
    </source>
</evidence>
<comment type="caution">
    <text evidence="2">The sequence shown here is derived from an EMBL/GenBank/DDBJ whole genome shotgun (WGS) entry which is preliminary data.</text>
</comment>
<dbReference type="OrthoDB" id="8777848at2"/>
<keyword evidence="3" id="KW-1185">Reference proteome</keyword>
<dbReference type="AlphaFoldDB" id="A0A2S9GUT2"/>
<name>A0A2S9GUT2_9BURK</name>
<feature type="chain" id="PRO_5015673981" evidence="1">
    <location>
        <begin position="29"/>
        <end position="107"/>
    </location>
</feature>
<dbReference type="Proteomes" id="UP000237839">
    <property type="component" value="Unassembled WGS sequence"/>
</dbReference>
<accession>A0A2S9GUT2</accession>